<dbReference type="GO" id="GO:0052717">
    <property type="term" value="F:tRNA-specific adenosine-34 deaminase activity"/>
    <property type="evidence" value="ECO:0007669"/>
    <property type="project" value="UniProtKB-EC"/>
</dbReference>
<accession>A0A955L3L2</accession>
<dbReference type="Pfam" id="PF00383">
    <property type="entry name" value="dCMP_cyt_deam_1"/>
    <property type="match status" value="1"/>
</dbReference>
<evidence type="ECO:0000313" key="2">
    <source>
        <dbReference type="EMBL" id="MCA9382254.1"/>
    </source>
</evidence>
<dbReference type="AlphaFoldDB" id="A0A955L3L2"/>
<dbReference type="SUPFAM" id="SSF53927">
    <property type="entry name" value="Cytidine deaminase-like"/>
    <property type="match status" value="1"/>
</dbReference>
<dbReference type="EMBL" id="JAGQLG010000091">
    <property type="protein sequence ID" value="MCA9382254.1"/>
    <property type="molecule type" value="Genomic_DNA"/>
</dbReference>
<dbReference type="PROSITE" id="PS51747">
    <property type="entry name" value="CYT_DCMP_DEAMINASES_2"/>
    <property type="match status" value="1"/>
</dbReference>
<evidence type="ECO:0000313" key="3">
    <source>
        <dbReference type="Proteomes" id="UP000782843"/>
    </source>
</evidence>
<reference evidence="2" key="2">
    <citation type="journal article" date="2021" name="Microbiome">
        <title>Successional dynamics and alternative stable states in a saline activated sludge microbial community over 9 years.</title>
        <authorList>
            <person name="Wang Y."/>
            <person name="Ye J."/>
            <person name="Ju F."/>
            <person name="Liu L."/>
            <person name="Boyd J.A."/>
            <person name="Deng Y."/>
            <person name="Parks D.H."/>
            <person name="Jiang X."/>
            <person name="Yin X."/>
            <person name="Woodcroft B.J."/>
            <person name="Tyson G.W."/>
            <person name="Hugenholtz P."/>
            <person name="Polz M.F."/>
            <person name="Zhang T."/>
        </authorList>
    </citation>
    <scope>NUCLEOTIDE SEQUENCE</scope>
    <source>
        <strain evidence="2">HKST-UBA10</strain>
    </source>
</reference>
<feature type="domain" description="CMP/dCMP-type deaminase" evidence="1">
    <location>
        <begin position="1"/>
        <end position="96"/>
    </location>
</feature>
<sequence length="144" mass="16496">VLTIDNELIGTGQNKINEKESFLNHAEMRIIIDYSSELFKVKKANPSVVIRLYSTWEPCIQCFGASVINQINEIYYILDDPNGGASKVKKEGLGKVYETMWPRIEKIAHSNRPLELLIAYFRAEIKKGNVDKPTKILKLYGYDE</sequence>
<dbReference type="InterPro" id="IPR002125">
    <property type="entry name" value="CMP_dCMP_dom"/>
</dbReference>
<name>A0A955L3L2_9BACT</name>
<protein>
    <recommendedName>
        <fullName evidence="1">CMP/dCMP-type deaminase domain-containing protein</fullName>
    </recommendedName>
</protein>
<organism evidence="2 3">
    <name type="scientific">Candidatus Dojkabacteria bacterium</name>
    <dbReference type="NCBI Taxonomy" id="2099670"/>
    <lineage>
        <taxon>Bacteria</taxon>
        <taxon>Candidatus Dojkabacteria</taxon>
    </lineage>
</organism>
<gene>
    <name evidence="2" type="ORF">KC660_02490</name>
</gene>
<comment type="caution">
    <text evidence="2">The sequence shown here is derived from an EMBL/GenBank/DDBJ whole genome shotgun (WGS) entry which is preliminary data.</text>
</comment>
<proteinExistence type="predicted"/>
<dbReference type="Proteomes" id="UP000782843">
    <property type="component" value="Unassembled WGS sequence"/>
</dbReference>
<reference evidence="2" key="1">
    <citation type="submission" date="2020-04" db="EMBL/GenBank/DDBJ databases">
        <authorList>
            <person name="Zhang T."/>
        </authorList>
    </citation>
    <scope>NUCLEOTIDE SEQUENCE</scope>
    <source>
        <strain evidence="2">HKST-UBA10</strain>
    </source>
</reference>
<evidence type="ECO:0000259" key="1">
    <source>
        <dbReference type="PROSITE" id="PS51747"/>
    </source>
</evidence>
<dbReference type="Gene3D" id="3.40.140.10">
    <property type="entry name" value="Cytidine Deaminase, domain 2"/>
    <property type="match status" value="1"/>
</dbReference>
<dbReference type="GO" id="GO:0002100">
    <property type="term" value="P:tRNA wobble adenosine to inosine editing"/>
    <property type="evidence" value="ECO:0007669"/>
    <property type="project" value="InterPro"/>
</dbReference>
<feature type="non-terminal residue" evidence="2">
    <location>
        <position position="1"/>
    </location>
</feature>
<dbReference type="InterPro" id="IPR016193">
    <property type="entry name" value="Cytidine_deaminase-like"/>
</dbReference>